<name>A0ABW5BE98_9BACT</name>
<gene>
    <name evidence="2" type="ORF">ACFSKV_16030</name>
</gene>
<dbReference type="RefSeq" id="WP_380804947.1">
    <property type="nucleotide sequence ID" value="NZ_JBHUIV010000020.1"/>
</dbReference>
<organism evidence="2 3">
    <name type="scientific">Shivajiella indica</name>
    <dbReference type="NCBI Taxonomy" id="872115"/>
    <lineage>
        <taxon>Bacteria</taxon>
        <taxon>Pseudomonadati</taxon>
        <taxon>Bacteroidota</taxon>
        <taxon>Cytophagia</taxon>
        <taxon>Cytophagales</taxon>
        <taxon>Cyclobacteriaceae</taxon>
        <taxon>Shivajiella</taxon>
    </lineage>
</organism>
<dbReference type="SUPFAM" id="SSF52949">
    <property type="entry name" value="Macro domain-like"/>
    <property type="match status" value="1"/>
</dbReference>
<proteinExistence type="predicted"/>
<accession>A0ABW5BE98</accession>
<sequence length="179" mass="19264">MMSVKVGPVTIECIQGDITSQSDMDAVVNAANTQLAPGGGVAGVIHLKAGPGLYEECKPLAPIQTGEAVITSGHGLPNPFVIHCLGPIYGQDKQEAKLLANCYRNALKIAEEKGLKSIAFPAISTGIFGYPIAEAANIAFRTFAKEANKLQHIRTIRMVLFSEKDLKEHLMAFQQVFRD</sequence>
<dbReference type="Pfam" id="PF01661">
    <property type="entry name" value="Macro"/>
    <property type="match status" value="1"/>
</dbReference>
<dbReference type="InterPro" id="IPR043472">
    <property type="entry name" value="Macro_dom-like"/>
</dbReference>
<dbReference type="PANTHER" id="PTHR11106">
    <property type="entry name" value="GANGLIOSIDE INDUCED DIFFERENTIATION ASSOCIATED PROTEIN 2-RELATED"/>
    <property type="match status" value="1"/>
</dbReference>
<dbReference type="EMBL" id="JBHUIV010000020">
    <property type="protein sequence ID" value="MFD2203086.1"/>
    <property type="molecule type" value="Genomic_DNA"/>
</dbReference>
<dbReference type="Gene3D" id="3.40.220.10">
    <property type="entry name" value="Leucine Aminopeptidase, subunit E, domain 1"/>
    <property type="match status" value="1"/>
</dbReference>
<feature type="domain" description="Macro" evidence="1">
    <location>
        <begin position="1"/>
        <end position="177"/>
    </location>
</feature>
<comment type="caution">
    <text evidence="2">The sequence shown here is derived from an EMBL/GenBank/DDBJ whole genome shotgun (WGS) entry which is preliminary data.</text>
</comment>
<evidence type="ECO:0000259" key="1">
    <source>
        <dbReference type="PROSITE" id="PS51154"/>
    </source>
</evidence>
<dbReference type="PANTHER" id="PTHR11106:SF27">
    <property type="entry name" value="MACRO DOMAIN-CONTAINING PROTEIN"/>
    <property type="match status" value="1"/>
</dbReference>
<dbReference type="SMART" id="SM00506">
    <property type="entry name" value="A1pp"/>
    <property type="match status" value="1"/>
</dbReference>
<dbReference type="InterPro" id="IPR002589">
    <property type="entry name" value="Macro_dom"/>
</dbReference>
<dbReference type="PROSITE" id="PS51154">
    <property type="entry name" value="MACRO"/>
    <property type="match status" value="1"/>
</dbReference>
<evidence type="ECO:0000313" key="2">
    <source>
        <dbReference type="EMBL" id="MFD2203086.1"/>
    </source>
</evidence>
<keyword evidence="3" id="KW-1185">Reference proteome</keyword>
<protein>
    <submittedName>
        <fullName evidence="2">Macro domain-containing protein</fullName>
    </submittedName>
</protein>
<evidence type="ECO:0000313" key="3">
    <source>
        <dbReference type="Proteomes" id="UP001597414"/>
    </source>
</evidence>
<dbReference type="Proteomes" id="UP001597414">
    <property type="component" value="Unassembled WGS sequence"/>
</dbReference>
<reference evidence="3" key="1">
    <citation type="journal article" date="2019" name="Int. J. Syst. Evol. Microbiol.">
        <title>The Global Catalogue of Microorganisms (GCM) 10K type strain sequencing project: providing services to taxonomists for standard genome sequencing and annotation.</title>
        <authorList>
            <consortium name="The Broad Institute Genomics Platform"/>
            <consortium name="The Broad Institute Genome Sequencing Center for Infectious Disease"/>
            <person name="Wu L."/>
            <person name="Ma J."/>
        </authorList>
    </citation>
    <scope>NUCLEOTIDE SEQUENCE [LARGE SCALE GENOMIC DNA]</scope>
    <source>
        <strain evidence="3">KCTC 19812</strain>
    </source>
</reference>